<dbReference type="InterPro" id="IPR001394">
    <property type="entry name" value="Peptidase_C19_UCH"/>
</dbReference>
<comment type="catalytic activity">
    <reaction evidence="1">
        <text>Thiol-dependent hydrolysis of ester, thioester, amide, peptide and isopeptide bonds formed by the C-terminal Gly of ubiquitin (a 76-residue protein attached to proteins as an intracellular targeting signal).</text>
        <dbReference type="EC" id="3.4.19.12"/>
    </reaction>
</comment>
<dbReference type="PROSITE" id="PS00973">
    <property type="entry name" value="USP_2"/>
    <property type="match status" value="1"/>
</dbReference>
<dbReference type="PANTHER" id="PTHR24006">
    <property type="entry name" value="UBIQUITIN CARBOXYL-TERMINAL HYDROLASE"/>
    <property type="match status" value="1"/>
</dbReference>
<dbReference type="InterPro" id="IPR018200">
    <property type="entry name" value="USP_CS"/>
</dbReference>
<protein>
    <recommendedName>
        <fullName evidence="2">ubiquitinyl hydrolase 1</fullName>
        <ecNumber evidence="2">3.4.19.12</ecNumber>
    </recommendedName>
</protein>
<organism evidence="9 10">
    <name type="scientific">Cryptococcus depauperatus CBS 7841</name>
    <dbReference type="NCBI Taxonomy" id="1295531"/>
    <lineage>
        <taxon>Eukaryota</taxon>
        <taxon>Fungi</taxon>
        <taxon>Dikarya</taxon>
        <taxon>Basidiomycota</taxon>
        <taxon>Agaricomycotina</taxon>
        <taxon>Tremellomycetes</taxon>
        <taxon>Tremellales</taxon>
        <taxon>Cryptococcaceae</taxon>
        <taxon>Cryptococcus</taxon>
    </lineage>
</organism>
<reference evidence="9" key="2">
    <citation type="journal article" date="2022" name="Elife">
        <title>Obligate sexual reproduction of a homothallic fungus closely related to the Cryptococcus pathogenic species complex.</title>
        <authorList>
            <person name="Passer A.R."/>
            <person name="Clancey S.A."/>
            <person name="Shea T."/>
            <person name="David-Palma M."/>
            <person name="Averette A.F."/>
            <person name="Boekhout T."/>
            <person name="Porcel B.M."/>
            <person name="Nowrousian M."/>
            <person name="Cuomo C.A."/>
            <person name="Sun S."/>
            <person name="Heitman J."/>
            <person name="Coelho M.A."/>
        </authorList>
    </citation>
    <scope>NUCLEOTIDE SEQUENCE</scope>
    <source>
        <strain evidence="9">CBS 7841</strain>
    </source>
</reference>
<sequence>MTSNPYAYNGYYRPPPLPPHAYPQYPAPSAYPPSFSYGTGASMMPGVPGPGPATMQNGYGGYGDYGGGYGGYRGYADFSNAPGVYQRQGGVEEVSSEVGGEQVVMASPLATSGGVQGRPQGVPGMMLSPSFQYPPNHPYAFGGGVGYSYRPPHMGPYGYGGYAEYGRGGIHVGGGKLNPTAQGFKYNRGRPNFQATGHGQMPNSQPSFPTLANQDTASQQRLEFPNGHVPSPALHAGATVVQDTDHGVAAMVKPKLVLPVVANPSQPVQSPSIPGEIGEDVPAIAEKAAKDDDASIVSGGVRALTFITADTLSTFTAPEGTRGKIVLVDGRPNNEIKSNTYALSLQANIPDDIVLEFDQTKRSEHGKKCRRQEEGRGKRVIWSNGKNKRDSLRLVFGSVEPKDDNSRLEERVAEVKTDEEKIATDLPLKTAEEKAPVEDSIVSTPSPAPTTASAPPISQPSSTPAPPPKPKSWAALLRPSSTPSSTTSKLSVSTPEKASGVENESEAGPSTTCSTPSGSKPVFNYAAAANSALPNPQLELVKLLSEGAHAIRNAQRTELTGKIGKGKMVEKSCVPRGLINTGNMCFANTILQVLVYCSPFTELFEELGKRLKADLAKKTPLLEAMIVFLQKFVISSGQQQIQQAESSAHTNGQQGQEGKAKLEPKREPEAFIPENVYDAMKENKRFDSMRRGHQEDAEEYLGFFLNTLHEEILYLLSRIEHPISPDAVGGDADGWLEVGKKQKIHVVRMAETRESAISRLFGGRLRSILHTPGQKDSVTIEPYQPLQLDIQHSSVLSISDALLALSQPEIIPGVWSASKGTNVDATKTVYLETVPKVLICHLKRFVYDAQEGGVVKRGKGVSYAVDLIIPLEIISPSHRTPTPIKYVLFGVVYHHGSSASGGHYTVAVAKPLRSSSPSSLPNKSDTSVNGSGGWLHFDDENVKEVQEKEVIVGKDEARDGKVGLIGGREKCAYLLFYKRMQ</sequence>
<feature type="compositionally biased region" description="Basic and acidic residues" evidence="7">
    <location>
        <begin position="402"/>
        <end position="423"/>
    </location>
</feature>
<dbReference type="EC" id="3.4.19.12" evidence="2"/>
<feature type="compositionally biased region" description="Polar residues" evidence="7">
    <location>
        <begin position="643"/>
        <end position="656"/>
    </location>
</feature>
<dbReference type="CDD" id="cd02257">
    <property type="entry name" value="Peptidase_C19"/>
    <property type="match status" value="1"/>
</dbReference>
<dbReference type="GO" id="GO:0004843">
    <property type="term" value="F:cysteine-type deubiquitinase activity"/>
    <property type="evidence" value="ECO:0007669"/>
    <property type="project" value="UniProtKB-EC"/>
</dbReference>
<dbReference type="InterPro" id="IPR050164">
    <property type="entry name" value="Peptidase_C19"/>
</dbReference>
<feature type="compositionally biased region" description="Low complexity" evidence="7">
    <location>
        <begin position="508"/>
        <end position="517"/>
    </location>
</feature>
<evidence type="ECO:0000256" key="7">
    <source>
        <dbReference type="SAM" id="MobiDB-lite"/>
    </source>
</evidence>
<gene>
    <name evidence="9" type="ORF">L203_104430</name>
</gene>
<evidence type="ECO:0000256" key="3">
    <source>
        <dbReference type="ARBA" id="ARBA00022670"/>
    </source>
</evidence>
<dbReference type="InterPro" id="IPR038765">
    <property type="entry name" value="Papain-like_cys_pep_sf"/>
</dbReference>
<keyword evidence="6" id="KW-0788">Thiol protease</keyword>
<dbReference type="Proteomes" id="UP000094043">
    <property type="component" value="Chromosome 5"/>
</dbReference>
<reference evidence="9" key="1">
    <citation type="submission" date="2016-06" db="EMBL/GenBank/DDBJ databases">
        <authorList>
            <person name="Cuomo C."/>
            <person name="Litvintseva A."/>
            <person name="Heitman J."/>
            <person name="Chen Y."/>
            <person name="Sun S."/>
            <person name="Springer D."/>
            <person name="Dromer F."/>
            <person name="Young S."/>
            <person name="Zeng Q."/>
            <person name="Chapman S."/>
            <person name="Gujja S."/>
            <person name="Saif S."/>
            <person name="Birren B."/>
        </authorList>
    </citation>
    <scope>NUCLEOTIDE SEQUENCE</scope>
    <source>
        <strain evidence="9">CBS 7841</strain>
    </source>
</reference>
<dbReference type="PROSITE" id="PS50235">
    <property type="entry name" value="USP_3"/>
    <property type="match status" value="1"/>
</dbReference>
<dbReference type="GO" id="GO:0005829">
    <property type="term" value="C:cytosol"/>
    <property type="evidence" value="ECO:0007669"/>
    <property type="project" value="TreeGrafter"/>
</dbReference>
<proteinExistence type="predicted"/>
<dbReference type="GO" id="GO:0005634">
    <property type="term" value="C:nucleus"/>
    <property type="evidence" value="ECO:0007669"/>
    <property type="project" value="TreeGrafter"/>
</dbReference>
<evidence type="ECO:0000313" key="10">
    <source>
        <dbReference type="Proteomes" id="UP000094043"/>
    </source>
</evidence>
<evidence type="ECO:0000256" key="2">
    <source>
        <dbReference type="ARBA" id="ARBA00012759"/>
    </source>
</evidence>
<evidence type="ECO:0000259" key="8">
    <source>
        <dbReference type="PROSITE" id="PS50235"/>
    </source>
</evidence>
<evidence type="ECO:0000256" key="1">
    <source>
        <dbReference type="ARBA" id="ARBA00000707"/>
    </source>
</evidence>
<feature type="region of interest" description="Disordered" evidence="7">
    <location>
        <begin position="643"/>
        <end position="665"/>
    </location>
</feature>
<reference evidence="9" key="3">
    <citation type="submission" date="2024-01" db="EMBL/GenBank/DDBJ databases">
        <authorList>
            <person name="Coelho M.A."/>
            <person name="David-Palma M."/>
            <person name="Shea T."/>
            <person name="Sun S."/>
            <person name="Cuomo C.A."/>
            <person name="Heitman J."/>
        </authorList>
    </citation>
    <scope>NUCLEOTIDE SEQUENCE</scope>
    <source>
        <strain evidence="9">CBS 7841</strain>
    </source>
</reference>
<feature type="region of interest" description="Disordered" evidence="7">
    <location>
        <begin position="365"/>
        <end position="384"/>
    </location>
</feature>
<dbReference type="RefSeq" id="XP_066069912.1">
    <property type="nucleotide sequence ID" value="XM_066213815.1"/>
</dbReference>
<evidence type="ECO:0000256" key="5">
    <source>
        <dbReference type="ARBA" id="ARBA00022801"/>
    </source>
</evidence>
<keyword evidence="5" id="KW-0378">Hydrolase</keyword>
<dbReference type="InterPro" id="IPR028889">
    <property type="entry name" value="USP"/>
</dbReference>
<feature type="domain" description="USP" evidence="8">
    <location>
        <begin position="576"/>
        <end position="980"/>
    </location>
</feature>
<accession>A0AAJ8JVH8</accession>
<feature type="compositionally biased region" description="Low complexity" evidence="7">
    <location>
        <begin position="476"/>
        <end position="495"/>
    </location>
</feature>
<evidence type="ECO:0000256" key="4">
    <source>
        <dbReference type="ARBA" id="ARBA00022786"/>
    </source>
</evidence>
<evidence type="ECO:0000313" key="9">
    <source>
        <dbReference type="EMBL" id="WVN89212.1"/>
    </source>
</evidence>
<dbReference type="PANTHER" id="PTHR24006:SF687">
    <property type="entry name" value="UBIQUITIN CARBOXYL-TERMINAL HYDROLASE 10"/>
    <property type="match status" value="1"/>
</dbReference>
<feature type="compositionally biased region" description="Low complexity" evidence="7">
    <location>
        <begin position="443"/>
        <end position="462"/>
    </location>
</feature>
<name>A0AAJ8JVH8_9TREE</name>
<dbReference type="GO" id="GO:0016579">
    <property type="term" value="P:protein deubiquitination"/>
    <property type="evidence" value="ECO:0007669"/>
    <property type="project" value="InterPro"/>
</dbReference>
<dbReference type="SUPFAM" id="SSF54001">
    <property type="entry name" value="Cysteine proteinases"/>
    <property type="match status" value="1"/>
</dbReference>
<feature type="region of interest" description="Disordered" evidence="7">
    <location>
        <begin position="402"/>
        <end position="517"/>
    </location>
</feature>
<keyword evidence="4" id="KW-0833">Ubl conjugation pathway</keyword>
<keyword evidence="10" id="KW-1185">Reference proteome</keyword>
<dbReference type="GO" id="GO:0006508">
    <property type="term" value="P:proteolysis"/>
    <property type="evidence" value="ECO:0007669"/>
    <property type="project" value="UniProtKB-KW"/>
</dbReference>
<dbReference type="Pfam" id="PF00443">
    <property type="entry name" value="UCH"/>
    <property type="match status" value="1"/>
</dbReference>
<dbReference type="GeneID" id="91088640"/>
<dbReference type="EMBL" id="CP143788">
    <property type="protein sequence ID" value="WVN89212.1"/>
    <property type="molecule type" value="Genomic_DNA"/>
</dbReference>
<evidence type="ECO:0000256" key="6">
    <source>
        <dbReference type="ARBA" id="ARBA00022807"/>
    </source>
</evidence>
<dbReference type="Gene3D" id="3.90.70.10">
    <property type="entry name" value="Cysteine proteinases"/>
    <property type="match status" value="1"/>
</dbReference>
<dbReference type="KEGG" id="cdep:91088640"/>
<dbReference type="AlphaFoldDB" id="A0AAJ8JVH8"/>
<keyword evidence="3" id="KW-0645">Protease</keyword>